<dbReference type="InterPro" id="IPR035709">
    <property type="entry name" value="YoaB-like"/>
</dbReference>
<reference evidence="1 2" key="1">
    <citation type="journal article" date="2010" name="Stand. Genomic Sci.">
        <title>Complete genome sequence of Arcobacter nitrofigilis type strain (CI).</title>
        <authorList>
            <person name="Pati A."/>
            <person name="Gronow S."/>
            <person name="Lapidus A."/>
            <person name="Copeland A."/>
            <person name="Glavina Del Rio T."/>
            <person name="Nolan M."/>
            <person name="Lucas S."/>
            <person name="Tice H."/>
            <person name="Cheng J.F."/>
            <person name="Han C."/>
            <person name="Chertkov O."/>
            <person name="Bruce D."/>
            <person name="Tapia R."/>
            <person name="Goodwin L."/>
            <person name="Pitluck S."/>
            <person name="Liolios K."/>
            <person name="Ivanova N."/>
            <person name="Mavromatis K."/>
            <person name="Chen A."/>
            <person name="Palaniappan K."/>
            <person name="Land M."/>
            <person name="Hauser L."/>
            <person name="Chang Y.J."/>
            <person name="Jeffries C.D."/>
            <person name="Detter J.C."/>
            <person name="Rohde M."/>
            <person name="Goker M."/>
            <person name="Bristow J."/>
            <person name="Eisen J.A."/>
            <person name="Markowitz V."/>
            <person name="Hugenholtz P."/>
            <person name="Klenk H.P."/>
            <person name="Kyrpides N.C."/>
        </authorList>
    </citation>
    <scope>NUCLEOTIDE SEQUENCE [LARGE SCALE GENOMIC DNA]</scope>
    <source>
        <strain evidence="2">ATCC 33309 / DSM 7299 / CCUG 15893 / LMG 7604 / NCTC 12251 / CI</strain>
    </source>
</reference>
<dbReference type="CDD" id="cd06150">
    <property type="entry name" value="YjgF_YER057c_UK114_like_2"/>
    <property type="match status" value="1"/>
</dbReference>
<dbReference type="AlphaFoldDB" id="D5V3S3"/>
<dbReference type="InterPro" id="IPR035959">
    <property type="entry name" value="RutC-like_sf"/>
</dbReference>
<dbReference type="OrthoDB" id="9808943at2"/>
<dbReference type="PANTHER" id="PTHR47328:SF1">
    <property type="entry name" value="RUTC FAMILY PROTEIN YOAB"/>
    <property type="match status" value="1"/>
</dbReference>
<protein>
    <submittedName>
        <fullName evidence="1">Endoribonuclease L-PSP</fullName>
    </submittedName>
</protein>
<keyword evidence="2" id="KW-1185">Reference proteome</keyword>
<gene>
    <name evidence="1" type="ordered locus">Arnit_1089</name>
</gene>
<name>D5V3S3_ARCNC</name>
<evidence type="ECO:0000313" key="1">
    <source>
        <dbReference type="EMBL" id="ADG92751.1"/>
    </source>
</evidence>
<organism evidence="1 2">
    <name type="scientific">Arcobacter nitrofigilis (strain ATCC 33309 / DSM 7299 / CCUG 15893 / LMG 7604 / NCTC 12251 / CI)</name>
    <name type="common">Campylobacter nitrofigilis</name>
    <dbReference type="NCBI Taxonomy" id="572480"/>
    <lineage>
        <taxon>Bacteria</taxon>
        <taxon>Pseudomonadati</taxon>
        <taxon>Campylobacterota</taxon>
        <taxon>Epsilonproteobacteria</taxon>
        <taxon>Campylobacterales</taxon>
        <taxon>Arcobacteraceae</taxon>
        <taxon>Arcobacter</taxon>
    </lineage>
</organism>
<dbReference type="EMBL" id="CP001999">
    <property type="protein sequence ID" value="ADG92751.1"/>
    <property type="molecule type" value="Genomic_DNA"/>
</dbReference>
<proteinExistence type="predicted"/>
<dbReference type="eggNOG" id="COG0251">
    <property type="taxonomic scope" value="Bacteria"/>
</dbReference>
<dbReference type="InterPro" id="IPR006175">
    <property type="entry name" value="YjgF/YER057c/UK114"/>
</dbReference>
<dbReference type="KEGG" id="ant:Arnit_1089"/>
<sequence length="119" mass="13339">MVIRKQVNERMSRIVEYSGVIYLAGIVSDDKDLDIKGQAQRVLAMAEERLAEAGSNKDHILRAEIFVKDIARDFAGFNEVWDAWVSKEQPPARACVEANMASSNTLVEIIFTAVKSRIL</sequence>
<dbReference type="PANTHER" id="PTHR47328">
    <property type="match status" value="1"/>
</dbReference>
<dbReference type="STRING" id="572480.Arnit_1089"/>
<accession>D5V3S3</accession>
<dbReference type="Pfam" id="PF01042">
    <property type="entry name" value="Ribonuc_L-PSP"/>
    <property type="match status" value="1"/>
</dbReference>
<dbReference type="Gene3D" id="3.30.1330.40">
    <property type="entry name" value="RutC-like"/>
    <property type="match status" value="1"/>
</dbReference>
<dbReference type="Proteomes" id="UP000000939">
    <property type="component" value="Chromosome"/>
</dbReference>
<evidence type="ECO:0000313" key="2">
    <source>
        <dbReference type="Proteomes" id="UP000000939"/>
    </source>
</evidence>
<dbReference type="RefSeq" id="WP_013134896.1">
    <property type="nucleotide sequence ID" value="NC_014166.1"/>
</dbReference>
<dbReference type="SUPFAM" id="SSF55298">
    <property type="entry name" value="YjgF-like"/>
    <property type="match status" value="1"/>
</dbReference>
<dbReference type="HOGENOM" id="CLU_100715_6_1_7"/>